<accession>A0ABR0FHG9</accession>
<evidence type="ECO:0000313" key="1">
    <source>
        <dbReference type="EMBL" id="KAK4642534.1"/>
    </source>
</evidence>
<evidence type="ECO:0000313" key="2">
    <source>
        <dbReference type="Proteomes" id="UP001322138"/>
    </source>
</evidence>
<gene>
    <name evidence="1" type="ORF">QC761_0085520</name>
</gene>
<dbReference type="EMBL" id="JAFFGZ010000007">
    <property type="protein sequence ID" value="KAK4642534.1"/>
    <property type="molecule type" value="Genomic_DNA"/>
</dbReference>
<name>A0ABR0FHG9_9PEZI</name>
<keyword evidence="2" id="KW-1185">Reference proteome</keyword>
<dbReference type="RefSeq" id="XP_062731510.1">
    <property type="nucleotide sequence ID" value="XM_062872898.1"/>
</dbReference>
<dbReference type="GeneID" id="87892225"/>
<reference evidence="1 2" key="1">
    <citation type="journal article" date="2023" name="bioRxiv">
        <title>High-quality genome assemblies of four members of thePodospora anserinaspecies complex.</title>
        <authorList>
            <person name="Ament-Velasquez S.L."/>
            <person name="Vogan A.A."/>
            <person name="Wallerman O."/>
            <person name="Hartmann F."/>
            <person name="Gautier V."/>
            <person name="Silar P."/>
            <person name="Giraud T."/>
            <person name="Johannesson H."/>
        </authorList>
    </citation>
    <scope>NUCLEOTIDE SEQUENCE [LARGE SCALE GENOMIC DNA]</scope>
    <source>
        <strain evidence="1 2">CBS 112042</strain>
    </source>
</reference>
<comment type="caution">
    <text evidence="1">The sequence shown here is derived from an EMBL/GenBank/DDBJ whole genome shotgun (WGS) entry which is preliminary data.</text>
</comment>
<organism evidence="1 2">
    <name type="scientific">Podospora bellae-mahoneyi</name>
    <dbReference type="NCBI Taxonomy" id="2093777"/>
    <lineage>
        <taxon>Eukaryota</taxon>
        <taxon>Fungi</taxon>
        <taxon>Dikarya</taxon>
        <taxon>Ascomycota</taxon>
        <taxon>Pezizomycotina</taxon>
        <taxon>Sordariomycetes</taxon>
        <taxon>Sordariomycetidae</taxon>
        <taxon>Sordariales</taxon>
        <taxon>Podosporaceae</taxon>
        <taxon>Podospora</taxon>
    </lineage>
</organism>
<proteinExistence type="predicted"/>
<dbReference type="Proteomes" id="UP001322138">
    <property type="component" value="Unassembled WGS sequence"/>
</dbReference>
<sequence length="82" mass="9629">MCRQKVNQHCSQLINVFLDIFFYSPNLLSPRSTVRVPNDDRSRMTLCMDRRASGGSARLRVRDKLPFPPRRFDTYLGLWIVV</sequence>
<protein>
    <submittedName>
        <fullName evidence="1">Uncharacterized protein</fullName>
    </submittedName>
</protein>